<keyword evidence="2" id="KW-1185">Reference proteome</keyword>
<dbReference type="EMBL" id="CABWKQ010000005">
    <property type="protein sequence ID" value="VWX33704.1"/>
    <property type="molecule type" value="Genomic_DNA"/>
</dbReference>
<reference evidence="1 2" key="1">
    <citation type="submission" date="2019-10" db="EMBL/GenBank/DDBJ databases">
        <authorList>
            <person name="Karimi E."/>
        </authorList>
    </citation>
    <scope>NUCLEOTIDE SEQUENCE [LARGE SCALE GENOMIC DNA]</scope>
    <source>
        <strain evidence="1">Exiguobacterium sp. 9Y</strain>
    </source>
</reference>
<sequence>MYILADMARESLPGHLKRPDYEGADPSYTFFCEAACSFSIYSWGKSGLFS</sequence>
<name>A0A653I4P2_9BACL</name>
<protein>
    <submittedName>
        <fullName evidence="1">Uncharacterized protein</fullName>
    </submittedName>
</protein>
<evidence type="ECO:0000313" key="2">
    <source>
        <dbReference type="Proteomes" id="UP000439752"/>
    </source>
</evidence>
<dbReference type="AlphaFoldDB" id="A0A653I4P2"/>
<gene>
    <name evidence="1" type="ORF">EXIGUO9Y_130005</name>
</gene>
<organism evidence="1 2">
    <name type="scientific">Exiguobacterium oxidotolerans</name>
    <dbReference type="NCBI Taxonomy" id="223958"/>
    <lineage>
        <taxon>Bacteria</taxon>
        <taxon>Bacillati</taxon>
        <taxon>Bacillota</taxon>
        <taxon>Bacilli</taxon>
        <taxon>Bacillales</taxon>
        <taxon>Bacillales Family XII. Incertae Sedis</taxon>
        <taxon>Exiguobacterium</taxon>
    </lineage>
</organism>
<evidence type="ECO:0000313" key="1">
    <source>
        <dbReference type="EMBL" id="VWX33704.1"/>
    </source>
</evidence>
<dbReference type="Proteomes" id="UP000439752">
    <property type="component" value="Unassembled WGS sequence"/>
</dbReference>
<accession>A0A653I4P2</accession>
<proteinExistence type="predicted"/>